<evidence type="ECO:0000313" key="3">
    <source>
        <dbReference type="Proteomes" id="UP000681340"/>
    </source>
</evidence>
<dbReference type="Proteomes" id="UP000681340">
    <property type="component" value="Unassembled WGS sequence"/>
</dbReference>
<organism evidence="2 3">
    <name type="scientific">Actinoplanes auranticolor</name>
    <dbReference type="NCBI Taxonomy" id="47988"/>
    <lineage>
        <taxon>Bacteria</taxon>
        <taxon>Bacillati</taxon>
        <taxon>Actinomycetota</taxon>
        <taxon>Actinomycetes</taxon>
        <taxon>Micromonosporales</taxon>
        <taxon>Micromonosporaceae</taxon>
        <taxon>Actinoplanes</taxon>
    </lineage>
</organism>
<evidence type="ECO:0000313" key="2">
    <source>
        <dbReference type="EMBL" id="GIM80158.1"/>
    </source>
</evidence>
<reference evidence="2" key="1">
    <citation type="submission" date="2021-03" db="EMBL/GenBank/DDBJ databases">
        <title>Whole genome shotgun sequence of Actinoplanes auranticolor NBRC 12245.</title>
        <authorList>
            <person name="Komaki H."/>
            <person name="Tamura T."/>
        </authorList>
    </citation>
    <scope>NUCLEOTIDE SEQUENCE</scope>
    <source>
        <strain evidence="2">NBRC 12245</strain>
    </source>
</reference>
<dbReference type="AlphaFoldDB" id="A0A919W552"/>
<protein>
    <submittedName>
        <fullName evidence="2">Uncharacterized protein</fullName>
    </submittedName>
</protein>
<keyword evidence="3" id="KW-1185">Reference proteome</keyword>
<proteinExistence type="predicted"/>
<sequence>MALHHRLPRGTASNEPNSKLLAPAADHPVGVEGDVTFGGAQLVEELGTQLAGGLGVGEPAEAALQRDELPVAQALPMAAAACPLYQAGRGGQWGCRRVAG</sequence>
<comment type="caution">
    <text evidence="2">The sequence shown here is derived from an EMBL/GenBank/DDBJ whole genome shotgun (WGS) entry which is preliminary data.</text>
</comment>
<feature type="region of interest" description="Disordered" evidence="1">
    <location>
        <begin position="1"/>
        <end position="25"/>
    </location>
</feature>
<name>A0A919W552_9ACTN</name>
<dbReference type="EMBL" id="BOQL01000093">
    <property type="protein sequence ID" value="GIM80158.1"/>
    <property type="molecule type" value="Genomic_DNA"/>
</dbReference>
<gene>
    <name evidence="2" type="ORF">Aau02nite_89200</name>
</gene>
<accession>A0A919W552</accession>
<evidence type="ECO:0000256" key="1">
    <source>
        <dbReference type="SAM" id="MobiDB-lite"/>
    </source>
</evidence>